<protein>
    <recommendedName>
        <fullName evidence="3">Nucleotidyltransferase family protein</fullName>
    </recommendedName>
</protein>
<keyword evidence="2" id="KW-1185">Reference proteome</keyword>
<name>A0ABW3M9R4_9PSEU</name>
<evidence type="ECO:0000313" key="2">
    <source>
        <dbReference type="Proteomes" id="UP001597045"/>
    </source>
</evidence>
<reference evidence="2" key="1">
    <citation type="journal article" date="2019" name="Int. J. Syst. Evol. Microbiol.">
        <title>The Global Catalogue of Microorganisms (GCM) 10K type strain sequencing project: providing services to taxonomists for standard genome sequencing and annotation.</title>
        <authorList>
            <consortium name="The Broad Institute Genomics Platform"/>
            <consortium name="The Broad Institute Genome Sequencing Center for Infectious Disease"/>
            <person name="Wu L."/>
            <person name="Ma J."/>
        </authorList>
    </citation>
    <scope>NUCLEOTIDE SEQUENCE [LARGE SCALE GENOMIC DNA]</scope>
    <source>
        <strain evidence="2">JCM 31486</strain>
    </source>
</reference>
<dbReference type="EMBL" id="JBHTIS010001012">
    <property type="protein sequence ID" value="MFD1047303.1"/>
    <property type="molecule type" value="Genomic_DNA"/>
</dbReference>
<comment type="caution">
    <text evidence="1">The sequence shown here is derived from an EMBL/GenBank/DDBJ whole genome shotgun (WGS) entry which is preliminary data.</text>
</comment>
<dbReference type="Proteomes" id="UP001597045">
    <property type="component" value="Unassembled WGS sequence"/>
</dbReference>
<evidence type="ECO:0000313" key="1">
    <source>
        <dbReference type="EMBL" id="MFD1047303.1"/>
    </source>
</evidence>
<proteinExistence type="predicted"/>
<organism evidence="1 2">
    <name type="scientific">Kibdelosporangium lantanae</name>
    <dbReference type="NCBI Taxonomy" id="1497396"/>
    <lineage>
        <taxon>Bacteria</taxon>
        <taxon>Bacillati</taxon>
        <taxon>Actinomycetota</taxon>
        <taxon>Actinomycetes</taxon>
        <taxon>Pseudonocardiales</taxon>
        <taxon>Pseudonocardiaceae</taxon>
        <taxon>Kibdelosporangium</taxon>
    </lineage>
</organism>
<accession>A0ABW3M9R4</accession>
<sequence>MLAAIAAYRGEPHAEVVRRVDAEVAGLPVHPASADETNVVLATVVRRLRLAPIAFEIKASVLSTLAGLGEGDLTVSKGEVAAWNTLIRERPPAIVDVDREPVVLPAMPQAQEAAWEAILDFEVDLVEPWCLVGGQMVAFYCAEYGVSRFRPTADADIVMGLWTERSALTQASRSLCARGFVEDKTFDGYGYRYRRENASVDLLLPEEVSGQRKRPVTTSGRPGVEIPGGNQALMRAERVPVRLGARLGRVRRPNMLGAIVAKSAAALADSRDAERHYDDIALLARIAFDGGHYRRMAVMASNKDRGRIRNALVNMPGTHLCWRTVADPEIVRSALERLSGPTETR</sequence>
<evidence type="ECO:0008006" key="3">
    <source>
        <dbReference type="Google" id="ProtNLM"/>
    </source>
</evidence>
<gene>
    <name evidence="1" type="ORF">ACFQ1S_18005</name>
</gene>